<evidence type="ECO:0000313" key="1">
    <source>
        <dbReference type="EMBL" id="KZS02978.1"/>
    </source>
</evidence>
<comment type="caution">
    <text evidence="1">The sequence shown here is derived from an EMBL/GenBank/DDBJ whole genome shotgun (WGS) entry which is preliminary data.</text>
</comment>
<accession>A0A164K674</accession>
<dbReference type="AlphaFoldDB" id="A0A164K674"/>
<dbReference type="Proteomes" id="UP000076858">
    <property type="component" value="Unassembled WGS sequence"/>
</dbReference>
<keyword evidence="2" id="KW-1185">Reference proteome</keyword>
<evidence type="ECO:0000313" key="2">
    <source>
        <dbReference type="Proteomes" id="UP000076858"/>
    </source>
</evidence>
<gene>
    <name evidence="1" type="ORF">APZ42_034426</name>
</gene>
<name>A0A164K674_9CRUS</name>
<sequence>MVQLPTQGVNAFIMDRIYHPALSIE</sequence>
<protein>
    <submittedName>
        <fullName evidence="1">Uncharacterized protein</fullName>
    </submittedName>
</protein>
<organism evidence="1 2">
    <name type="scientific">Daphnia magna</name>
    <dbReference type="NCBI Taxonomy" id="35525"/>
    <lineage>
        <taxon>Eukaryota</taxon>
        <taxon>Metazoa</taxon>
        <taxon>Ecdysozoa</taxon>
        <taxon>Arthropoda</taxon>
        <taxon>Crustacea</taxon>
        <taxon>Branchiopoda</taxon>
        <taxon>Diplostraca</taxon>
        <taxon>Cladocera</taxon>
        <taxon>Anomopoda</taxon>
        <taxon>Daphniidae</taxon>
        <taxon>Daphnia</taxon>
    </lineage>
</organism>
<proteinExistence type="predicted"/>
<reference evidence="1 2" key="1">
    <citation type="submission" date="2016-03" db="EMBL/GenBank/DDBJ databases">
        <title>EvidentialGene: Evidence-directed Construction of Genes on Genomes.</title>
        <authorList>
            <person name="Gilbert D.G."/>
            <person name="Choi J.-H."/>
            <person name="Mockaitis K."/>
            <person name="Colbourne J."/>
            <person name="Pfrender M."/>
        </authorList>
    </citation>
    <scope>NUCLEOTIDE SEQUENCE [LARGE SCALE GENOMIC DNA]</scope>
    <source>
        <strain evidence="1 2">Xinb3</strain>
        <tissue evidence="1">Complete organism</tissue>
    </source>
</reference>
<dbReference type="EMBL" id="LRGB01003375">
    <property type="protein sequence ID" value="KZS02978.1"/>
    <property type="molecule type" value="Genomic_DNA"/>
</dbReference>